<sequence>MKKREYGDFVQDILDTINDVRNFIEGMDFEDFIKDKKTIYSVVRAIEIIGEATKNVPEEIRKKYPDVPWKKMAGMRDRLAHEYFGVDLEILWGTATEDVPQLKVPVSKVLEDMDKGENTLP</sequence>
<dbReference type="Proteomes" id="UP000050360">
    <property type="component" value="Unassembled WGS sequence"/>
</dbReference>
<evidence type="ECO:0000313" key="10">
    <source>
        <dbReference type="Proteomes" id="UP000218615"/>
    </source>
</evidence>
<dbReference type="PANTHER" id="PTHR34139:SF1">
    <property type="entry name" value="RNASE MJ1380-RELATED"/>
    <property type="match status" value="1"/>
</dbReference>
<name>A0A0P8A4T4_9EURY</name>
<dbReference type="RefSeq" id="WP_096204417.1">
    <property type="nucleotide sequence ID" value="NZ_FZMP01000075.1"/>
</dbReference>
<reference evidence="7 9" key="1">
    <citation type="submission" date="2015-09" db="EMBL/GenBank/DDBJ databases">
        <title>A metagenomics-based metabolic model of nitrate-dependent anaerobic oxidation of methane by Methanoperedens-like archaea.</title>
        <authorList>
            <person name="Arshad A."/>
            <person name="Speth D.R."/>
            <person name="De Graaf R.M."/>
            <person name="Op Den Camp H.J."/>
            <person name="Jetten M.S."/>
            <person name="Welte C.U."/>
        </authorList>
    </citation>
    <scope>NUCLEOTIDE SEQUENCE [LARGE SCALE GENOMIC DNA]</scope>
</reference>
<dbReference type="PATRIC" id="fig|1719120.3.peg.2475"/>
<dbReference type="GO" id="GO:0110001">
    <property type="term" value="C:toxin-antitoxin complex"/>
    <property type="evidence" value="ECO:0007669"/>
    <property type="project" value="InterPro"/>
</dbReference>
<dbReference type="InterPro" id="IPR051813">
    <property type="entry name" value="HepT_RNase_toxin"/>
</dbReference>
<dbReference type="GO" id="GO:0000166">
    <property type="term" value="F:nucleotide binding"/>
    <property type="evidence" value="ECO:0007669"/>
    <property type="project" value="UniProtKB-KW"/>
</dbReference>
<keyword evidence="7" id="KW-0808">Transferase</keyword>
<evidence type="ECO:0000256" key="4">
    <source>
        <dbReference type="ARBA" id="ARBA00022741"/>
    </source>
</evidence>
<accession>A0A284VLK7</accession>
<evidence type="ECO:0000313" key="7">
    <source>
        <dbReference type="EMBL" id="KPQ43150.1"/>
    </source>
</evidence>
<dbReference type="GO" id="GO:0016740">
    <property type="term" value="F:transferase activity"/>
    <property type="evidence" value="ECO:0007669"/>
    <property type="project" value="UniProtKB-KW"/>
</dbReference>
<evidence type="ECO:0000256" key="3">
    <source>
        <dbReference type="ARBA" id="ARBA00022722"/>
    </source>
</evidence>
<evidence type="ECO:0000313" key="8">
    <source>
        <dbReference type="EMBL" id="SNQ60166.1"/>
    </source>
</evidence>
<evidence type="ECO:0000256" key="6">
    <source>
        <dbReference type="ARBA" id="ARBA00024207"/>
    </source>
</evidence>
<comment type="similarity">
    <text evidence="6">Belongs to the HepT RNase toxin family.</text>
</comment>
<evidence type="ECO:0000313" key="9">
    <source>
        <dbReference type="Proteomes" id="UP000050360"/>
    </source>
</evidence>
<organism evidence="7 9">
    <name type="scientific">Candidatus Methanoperedens nitratireducens</name>
    <dbReference type="NCBI Taxonomy" id="1392998"/>
    <lineage>
        <taxon>Archaea</taxon>
        <taxon>Methanobacteriati</taxon>
        <taxon>Methanobacteriota</taxon>
        <taxon>Stenosarchaea group</taxon>
        <taxon>Methanomicrobia</taxon>
        <taxon>Methanosarcinales</taxon>
        <taxon>ANME-2 cluster</taxon>
        <taxon>Candidatus Methanoperedentaceae</taxon>
        <taxon>Candidatus Methanoperedens</taxon>
    </lineage>
</organism>
<keyword evidence="1" id="KW-0597">Phosphoprotein</keyword>
<dbReference type="PANTHER" id="PTHR34139">
    <property type="entry name" value="UPF0331 PROTEIN MJ0127"/>
    <property type="match status" value="1"/>
</dbReference>
<dbReference type="Pfam" id="PF01934">
    <property type="entry name" value="HepT-like"/>
    <property type="match status" value="1"/>
</dbReference>
<keyword evidence="2" id="KW-1277">Toxin-antitoxin system</keyword>
<dbReference type="Proteomes" id="UP000218615">
    <property type="component" value="Unassembled WGS sequence"/>
</dbReference>
<evidence type="ECO:0000256" key="1">
    <source>
        <dbReference type="ARBA" id="ARBA00022553"/>
    </source>
</evidence>
<reference evidence="8" key="3">
    <citation type="submission" date="2017-06" db="EMBL/GenBank/DDBJ databases">
        <authorList>
            <person name="Kim H.J."/>
            <person name="Triplett B.A."/>
        </authorList>
    </citation>
    <scope>NUCLEOTIDE SEQUENCE [LARGE SCALE GENOMIC DNA]</scope>
    <source>
        <strain evidence="8">Mnv1</strain>
    </source>
</reference>
<keyword evidence="4" id="KW-0547">Nucleotide-binding</keyword>
<evidence type="ECO:0000256" key="5">
    <source>
        <dbReference type="ARBA" id="ARBA00022801"/>
    </source>
</evidence>
<keyword evidence="3" id="KW-0540">Nuclease</keyword>
<keyword evidence="5" id="KW-0378">Hydrolase</keyword>
<proteinExistence type="inferred from homology"/>
<dbReference type="EMBL" id="FZMP01000075">
    <property type="protein sequence ID" value="SNQ60166.1"/>
    <property type="molecule type" value="Genomic_DNA"/>
</dbReference>
<reference evidence="10" key="2">
    <citation type="submission" date="2017-06" db="EMBL/GenBank/DDBJ databases">
        <authorList>
            <person name="Cremers G."/>
        </authorList>
    </citation>
    <scope>NUCLEOTIDE SEQUENCE [LARGE SCALE GENOMIC DNA]</scope>
</reference>
<dbReference type="EMBL" id="LKCM01000173">
    <property type="protein sequence ID" value="KPQ43150.1"/>
    <property type="molecule type" value="Genomic_DNA"/>
</dbReference>
<dbReference type="InterPro" id="IPR037038">
    <property type="entry name" value="HepT-like_sf"/>
</dbReference>
<accession>A0A0P8A4T4</accession>
<dbReference type="OrthoDB" id="318716at2157"/>
<gene>
    <name evidence="8" type="ORF">MNV_1660008</name>
    <name evidence="7" type="ORF">MPEBLZ_02264</name>
</gene>
<dbReference type="Gene3D" id="1.20.120.580">
    <property type="entry name" value="bsu32300-like"/>
    <property type="match status" value="1"/>
</dbReference>
<dbReference type="GO" id="GO:0016787">
    <property type="term" value="F:hydrolase activity"/>
    <property type="evidence" value="ECO:0007669"/>
    <property type="project" value="UniProtKB-KW"/>
</dbReference>
<protein>
    <submittedName>
        <fullName evidence="7">Nucleotidyltransferase</fullName>
    </submittedName>
</protein>
<dbReference type="GO" id="GO:0004540">
    <property type="term" value="F:RNA nuclease activity"/>
    <property type="evidence" value="ECO:0007669"/>
    <property type="project" value="InterPro"/>
</dbReference>
<dbReference type="InterPro" id="IPR008201">
    <property type="entry name" value="HepT-like"/>
</dbReference>
<keyword evidence="10" id="KW-1185">Reference proteome</keyword>
<evidence type="ECO:0000256" key="2">
    <source>
        <dbReference type="ARBA" id="ARBA00022649"/>
    </source>
</evidence>
<dbReference type="AlphaFoldDB" id="A0A0P8A4T4"/>